<keyword evidence="3" id="KW-1185">Reference proteome</keyword>
<dbReference type="AlphaFoldDB" id="A0A917DR36"/>
<name>A0A917DR36_9SPHN</name>
<accession>A0A917DR36</accession>
<proteinExistence type="predicted"/>
<dbReference type="RefSeq" id="WP_156522028.1">
    <property type="nucleotide sequence ID" value="NZ_BMIP01000001.1"/>
</dbReference>
<organism evidence="2 3">
    <name type="scientific">Croceicoccus mobilis</name>
    <dbReference type="NCBI Taxonomy" id="1703339"/>
    <lineage>
        <taxon>Bacteria</taxon>
        <taxon>Pseudomonadati</taxon>
        <taxon>Pseudomonadota</taxon>
        <taxon>Alphaproteobacteria</taxon>
        <taxon>Sphingomonadales</taxon>
        <taxon>Erythrobacteraceae</taxon>
        <taxon>Croceicoccus</taxon>
    </lineage>
</organism>
<sequence length="49" mass="5389">MTKKTKNPDGGSKGTMQRVKKGVNLSGERKKAYSTKITSDIKPPSRPKK</sequence>
<gene>
    <name evidence="2" type="ORF">GCM10010990_09110</name>
</gene>
<evidence type="ECO:0000313" key="3">
    <source>
        <dbReference type="Proteomes" id="UP000612349"/>
    </source>
</evidence>
<reference evidence="2" key="1">
    <citation type="journal article" date="2014" name="Int. J. Syst. Evol. Microbiol.">
        <title>Complete genome sequence of Corynebacterium casei LMG S-19264T (=DSM 44701T), isolated from a smear-ripened cheese.</title>
        <authorList>
            <consortium name="US DOE Joint Genome Institute (JGI-PGF)"/>
            <person name="Walter F."/>
            <person name="Albersmeier A."/>
            <person name="Kalinowski J."/>
            <person name="Ruckert C."/>
        </authorList>
    </citation>
    <scope>NUCLEOTIDE SEQUENCE</scope>
    <source>
        <strain evidence="2">CGMCC 1.15360</strain>
    </source>
</reference>
<dbReference type="Proteomes" id="UP000612349">
    <property type="component" value="Unassembled WGS sequence"/>
</dbReference>
<evidence type="ECO:0000256" key="1">
    <source>
        <dbReference type="SAM" id="MobiDB-lite"/>
    </source>
</evidence>
<protein>
    <submittedName>
        <fullName evidence="2">Uncharacterized protein</fullName>
    </submittedName>
</protein>
<dbReference type="EMBL" id="BMIP01000001">
    <property type="protein sequence ID" value="GGD61823.1"/>
    <property type="molecule type" value="Genomic_DNA"/>
</dbReference>
<comment type="caution">
    <text evidence="2">The sequence shown here is derived from an EMBL/GenBank/DDBJ whole genome shotgun (WGS) entry which is preliminary data.</text>
</comment>
<reference evidence="2" key="2">
    <citation type="submission" date="2020-09" db="EMBL/GenBank/DDBJ databases">
        <authorList>
            <person name="Sun Q."/>
            <person name="Zhou Y."/>
        </authorList>
    </citation>
    <scope>NUCLEOTIDE SEQUENCE</scope>
    <source>
        <strain evidence="2">CGMCC 1.15360</strain>
    </source>
</reference>
<evidence type="ECO:0000313" key="2">
    <source>
        <dbReference type="EMBL" id="GGD61823.1"/>
    </source>
</evidence>
<feature type="region of interest" description="Disordered" evidence="1">
    <location>
        <begin position="1"/>
        <end position="49"/>
    </location>
</feature>